<sequence>MSAANCLITFRPDLATLVARWQDDAPVGALQADFAALLAEAQSLPTALWLLDVRRRENLDPELASWTTTTFFPQAAAALRPARLRIAVLCSPARLAVYASDDYQMQQLTYGMAPERPYQMQLFGDEGAAMLWLLAE</sequence>
<evidence type="ECO:0000313" key="1">
    <source>
        <dbReference type="EMBL" id="RYU82194.1"/>
    </source>
</evidence>
<dbReference type="AlphaFoldDB" id="A0A4Q5LEA8"/>
<comment type="caution">
    <text evidence="1">The sequence shown here is derived from an EMBL/GenBank/DDBJ whole genome shotgun (WGS) entry which is preliminary data.</text>
</comment>
<dbReference type="RefSeq" id="WP_129920090.1">
    <property type="nucleotide sequence ID" value="NZ_SEWE01000007.1"/>
</dbReference>
<accession>A0A4Q5LEA8</accession>
<protein>
    <recommendedName>
        <fullName evidence="3">STAS/SEC14 domain-containing protein</fullName>
    </recommendedName>
</protein>
<proteinExistence type="predicted"/>
<evidence type="ECO:0008006" key="3">
    <source>
        <dbReference type="Google" id="ProtNLM"/>
    </source>
</evidence>
<name>A0A4Q5LEA8_9BACT</name>
<organism evidence="1 2">
    <name type="scientific">Hymenobacter persicinus</name>
    <dbReference type="NCBI Taxonomy" id="2025506"/>
    <lineage>
        <taxon>Bacteria</taxon>
        <taxon>Pseudomonadati</taxon>
        <taxon>Bacteroidota</taxon>
        <taxon>Cytophagia</taxon>
        <taxon>Cytophagales</taxon>
        <taxon>Hymenobacteraceae</taxon>
        <taxon>Hymenobacter</taxon>
    </lineage>
</organism>
<evidence type="ECO:0000313" key="2">
    <source>
        <dbReference type="Proteomes" id="UP000294155"/>
    </source>
</evidence>
<keyword evidence="2" id="KW-1185">Reference proteome</keyword>
<dbReference type="EMBL" id="SEWE01000007">
    <property type="protein sequence ID" value="RYU82194.1"/>
    <property type="molecule type" value="Genomic_DNA"/>
</dbReference>
<dbReference type="Proteomes" id="UP000294155">
    <property type="component" value="Unassembled WGS sequence"/>
</dbReference>
<reference evidence="1 2" key="1">
    <citation type="submission" date="2019-02" db="EMBL/GenBank/DDBJ databases">
        <title>Bacterial novel species isolated from soil.</title>
        <authorList>
            <person name="Jung H.-Y."/>
        </authorList>
    </citation>
    <scope>NUCLEOTIDE SEQUENCE [LARGE SCALE GENOMIC DNA]</scope>
    <source>
        <strain evidence="1 2">1-3-3-3</strain>
    </source>
</reference>
<dbReference type="OrthoDB" id="884362at2"/>
<gene>
    <name evidence="1" type="ORF">EWM57_05280</name>
</gene>